<organism evidence="1 2">
    <name type="scientific">Cocos nucifera</name>
    <name type="common">Coconut palm</name>
    <dbReference type="NCBI Taxonomy" id="13894"/>
    <lineage>
        <taxon>Eukaryota</taxon>
        <taxon>Viridiplantae</taxon>
        <taxon>Streptophyta</taxon>
        <taxon>Embryophyta</taxon>
        <taxon>Tracheophyta</taxon>
        <taxon>Spermatophyta</taxon>
        <taxon>Magnoliopsida</taxon>
        <taxon>Liliopsida</taxon>
        <taxon>Arecaceae</taxon>
        <taxon>Arecoideae</taxon>
        <taxon>Cocoseae</taxon>
        <taxon>Attaleinae</taxon>
        <taxon>Cocos</taxon>
    </lineage>
</organism>
<reference evidence="1" key="1">
    <citation type="journal article" date="2017" name="Gigascience">
        <title>The genome draft of coconut (Cocos nucifera).</title>
        <authorList>
            <person name="Xiao Y."/>
            <person name="Xu P."/>
            <person name="Fan H."/>
            <person name="Baudouin L."/>
            <person name="Xia W."/>
            <person name="Bocs S."/>
            <person name="Xu J."/>
            <person name="Li Q."/>
            <person name="Guo A."/>
            <person name="Zhou L."/>
            <person name="Li J."/>
            <person name="Wu Y."/>
            <person name="Ma Z."/>
            <person name="Armero A."/>
            <person name="Issali A.E."/>
            <person name="Liu N."/>
            <person name="Peng M."/>
            <person name="Yang Y."/>
        </authorList>
    </citation>
    <scope>NUCLEOTIDE SEQUENCE</scope>
    <source>
        <tissue evidence="1">Spear leaf of Hainan Tall coconut</tissue>
    </source>
</reference>
<protein>
    <submittedName>
        <fullName evidence="1">Putative exocyst complex component SEC15B-like</fullName>
    </submittedName>
</protein>
<evidence type="ECO:0000313" key="2">
    <source>
        <dbReference type="Proteomes" id="UP000797356"/>
    </source>
</evidence>
<comment type="caution">
    <text evidence="1">The sequence shown here is derived from an EMBL/GenBank/DDBJ whole genome shotgun (WGS) entry which is preliminary data.</text>
</comment>
<gene>
    <name evidence="1" type="ORF">COCNU_06G017370</name>
</gene>
<dbReference type="EMBL" id="CM017877">
    <property type="protein sequence ID" value="KAG1347908.1"/>
    <property type="molecule type" value="Genomic_DNA"/>
</dbReference>
<accession>A0A8K0ICQ9</accession>
<sequence length="95" mass="10422">MVAAWESSIWVVEECKASKDFEVEVAKGLATTYLLGFHGCKSQVTWFFPKANSSHLIIEPRDDDAKEEQGIADDVIVGIEANLKPDSEPAPEPST</sequence>
<reference evidence="1" key="2">
    <citation type="submission" date="2019-07" db="EMBL/GenBank/DDBJ databases">
        <authorList>
            <person name="Yang Y."/>
            <person name="Bocs S."/>
            <person name="Baudouin L."/>
        </authorList>
    </citation>
    <scope>NUCLEOTIDE SEQUENCE</scope>
    <source>
        <tissue evidence="1">Spear leaf of Hainan Tall coconut</tissue>
    </source>
</reference>
<dbReference type="AlphaFoldDB" id="A0A8K0ICQ9"/>
<evidence type="ECO:0000313" key="1">
    <source>
        <dbReference type="EMBL" id="KAG1347908.1"/>
    </source>
</evidence>
<proteinExistence type="predicted"/>
<name>A0A8K0ICQ9_COCNU</name>
<dbReference type="Proteomes" id="UP000797356">
    <property type="component" value="Chromosome 6"/>
</dbReference>
<keyword evidence="2" id="KW-1185">Reference proteome</keyword>